<evidence type="ECO:0000313" key="2">
    <source>
        <dbReference type="Proteomes" id="UP000237000"/>
    </source>
</evidence>
<dbReference type="InParanoid" id="A0A2P5FPC5"/>
<dbReference type="Proteomes" id="UP000237000">
    <property type="component" value="Unassembled WGS sequence"/>
</dbReference>
<proteinExistence type="predicted"/>
<comment type="caution">
    <text evidence="1">The sequence shown here is derived from an EMBL/GenBank/DDBJ whole genome shotgun (WGS) entry which is preliminary data.</text>
</comment>
<organism evidence="1 2">
    <name type="scientific">Trema orientale</name>
    <name type="common">Charcoal tree</name>
    <name type="synonym">Celtis orientalis</name>
    <dbReference type="NCBI Taxonomy" id="63057"/>
    <lineage>
        <taxon>Eukaryota</taxon>
        <taxon>Viridiplantae</taxon>
        <taxon>Streptophyta</taxon>
        <taxon>Embryophyta</taxon>
        <taxon>Tracheophyta</taxon>
        <taxon>Spermatophyta</taxon>
        <taxon>Magnoliopsida</taxon>
        <taxon>eudicotyledons</taxon>
        <taxon>Gunneridae</taxon>
        <taxon>Pentapetalae</taxon>
        <taxon>rosids</taxon>
        <taxon>fabids</taxon>
        <taxon>Rosales</taxon>
        <taxon>Cannabaceae</taxon>
        <taxon>Trema</taxon>
    </lineage>
</organism>
<sequence>MPLKTIYIGNATKPPIPTSKPARRYSNTRQTTAYGLPYVHIILCKPLNGCSTLRAYISMQLSNNKINNFVSLTCPCLLSNISS</sequence>
<dbReference type="AlphaFoldDB" id="A0A2P5FPC5"/>
<evidence type="ECO:0000313" key="1">
    <source>
        <dbReference type="EMBL" id="PON99644.1"/>
    </source>
</evidence>
<protein>
    <submittedName>
        <fullName evidence="1">Uncharacterized protein</fullName>
    </submittedName>
</protein>
<dbReference type="OrthoDB" id="10314483at2759"/>
<accession>A0A2P5FPC5</accession>
<gene>
    <name evidence="1" type="ORF">TorRG33x02_044090</name>
</gene>
<dbReference type="EMBL" id="JXTC01000017">
    <property type="protein sequence ID" value="PON99644.1"/>
    <property type="molecule type" value="Genomic_DNA"/>
</dbReference>
<reference evidence="2" key="1">
    <citation type="submission" date="2016-06" db="EMBL/GenBank/DDBJ databases">
        <title>Parallel loss of symbiosis genes in relatives of nitrogen-fixing non-legume Parasponia.</title>
        <authorList>
            <person name="Van Velzen R."/>
            <person name="Holmer R."/>
            <person name="Bu F."/>
            <person name="Rutten L."/>
            <person name="Van Zeijl A."/>
            <person name="Liu W."/>
            <person name="Santuari L."/>
            <person name="Cao Q."/>
            <person name="Sharma T."/>
            <person name="Shen D."/>
            <person name="Roswanjaya Y."/>
            <person name="Wardhani T."/>
            <person name="Kalhor M.S."/>
            <person name="Jansen J."/>
            <person name="Van den Hoogen J."/>
            <person name="Gungor B."/>
            <person name="Hartog M."/>
            <person name="Hontelez J."/>
            <person name="Verver J."/>
            <person name="Yang W.-C."/>
            <person name="Schijlen E."/>
            <person name="Repin R."/>
            <person name="Schilthuizen M."/>
            <person name="Schranz E."/>
            <person name="Heidstra R."/>
            <person name="Miyata K."/>
            <person name="Fedorova E."/>
            <person name="Kohlen W."/>
            <person name="Bisseling T."/>
            <person name="Smit S."/>
            <person name="Geurts R."/>
        </authorList>
    </citation>
    <scope>NUCLEOTIDE SEQUENCE [LARGE SCALE GENOMIC DNA]</scope>
    <source>
        <strain evidence="2">cv. RG33-2</strain>
    </source>
</reference>
<keyword evidence="2" id="KW-1185">Reference proteome</keyword>
<name>A0A2P5FPC5_TREOI</name>